<evidence type="ECO:0000313" key="3">
    <source>
        <dbReference type="Proteomes" id="UP000664940"/>
    </source>
</evidence>
<evidence type="ECO:0000313" key="2">
    <source>
        <dbReference type="EMBL" id="KAF6077283.1"/>
    </source>
</evidence>
<dbReference type="GO" id="GO:1903575">
    <property type="term" value="P:cornified envelope assembly"/>
    <property type="evidence" value="ECO:0007669"/>
    <property type="project" value="InterPro"/>
</dbReference>
<name>A0A833YD34_9CHIR</name>
<feature type="region of interest" description="Disordered" evidence="1">
    <location>
        <begin position="50"/>
        <end position="74"/>
    </location>
</feature>
<protein>
    <submittedName>
        <fullName evidence="2">Dermokine</fullName>
    </submittedName>
</protein>
<dbReference type="Proteomes" id="UP000664940">
    <property type="component" value="Unassembled WGS sequence"/>
</dbReference>
<evidence type="ECO:0000256" key="1">
    <source>
        <dbReference type="SAM" id="MobiDB-lite"/>
    </source>
</evidence>
<dbReference type="AlphaFoldDB" id="A0A833YD34"/>
<dbReference type="EMBL" id="JABVXQ010000014">
    <property type="protein sequence ID" value="KAF6077283.1"/>
    <property type="molecule type" value="Genomic_DNA"/>
</dbReference>
<dbReference type="GO" id="GO:0005615">
    <property type="term" value="C:extracellular space"/>
    <property type="evidence" value="ECO:0007669"/>
    <property type="project" value="TreeGrafter"/>
</dbReference>
<dbReference type="InterPro" id="IPR033541">
    <property type="entry name" value="Dermokine"/>
</dbReference>
<proteinExistence type="predicted"/>
<gene>
    <name evidence="2" type="ORF">HJG60_003908</name>
</gene>
<reference evidence="2 3" key="1">
    <citation type="journal article" date="2020" name="Nature">
        <title>Six reference-quality genomes reveal evolution of bat adaptations.</title>
        <authorList>
            <person name="Jebb D."/>
            <person name="Huang Z."/>
            <person name="Pippel M."/>
            <person name="Hughes G.M."/>
            <person name="Lavrichenko K."/>
            <person name="Devanna P."/>
            <person name="Winkler S."/>
            <person name="Jermiin L.S."/>
            <person name="Skirmuntt E.C."/>
            <person name="Katzourakis A."/>
            <person name="Burkitt-Gray L."/>
            <person name="Ray D.A."/>
            <person name="Sullivan K.A.M."/>
            <person name="Roscito J.G."/>
            <person name="Kirilenko B.M."/>
            <person name="Davalos L.M."/>
            <person name="Corthals A.P."/>
            <person name="Power M.L."/>
            <person name="Jones G."/>
            <person name="Ransome R.D."/>
            <person name="Dechmann D.K.N."/>
            <person name="Locatelli A.G."/>
            <person name="Puechmaille S.J."/>
            <person name="Fedrigo O."/>
            <person name="Jarvis E.D."/>
            <person name="Hiller M."/>
            <person name="Vernes S.C."/>
            <person name="Myers E.W."/>
            <person name="Teeling E.C."/>
        </authorList>
    </citation>
    <scope>NUCLEOTIDE SEQUENCE [LARGE SCALE GENOMIC DNA]</scope>
    <source>
        <strain evidence="2">Bat1K_MPI-CBG_1</strain>
    </source>
</reference>
<organism evidence="2 3">
    <name type="scientific">Phyllostomus discolor</name>
    <name type="common">pale spear-nosed bat</name>
    <dbReference type="NCBI Taxonomy" id="89673"/>
    <lineage>
        <taxon>Eukaryota</taxon>
        <taxon>Metazoa</taxon>
        <taxon>Chordata</taxon>
        <taxon>Craniata</taxon>
        <taxon>Vertebrata</taxon>
        <taxon>Euteleostomi</taxon>
        <taxon>Mammalia</taxon>
        <taxon>Eutheria</taxon>
        <taxon>Laurasiatheria</taxon>
        <taxon>Chiroptera</taxon>
        <taxon>Yangochiroptera</taxon>
        <taxon>Phyllostomidae</taxon>
        <taxon>Phyllostominae</taxon>
        <taxon>Phyllostomus</taxon>
    </lineage>
</organism>
<dbReference type="PANTHER" id="PTHR36881:SF1">
    <property type="entry name" value="DERMOKINE"/>
    <property type="match status" value="1"/>
</dbReference>
<accession>A0A833YD34</accession>
<sequence>MPQFFMISGLWESDPLALRQGLPTHSSTWARHLRLDRWGHAKKEVKAFQGVNPSSSLQKRAGSAGQPGAGWPEVPAVTSKNYNYNQQAYPTPSSGQYSAKIPAKGGVMVSSSKITPKHA</sequence>
<dbReference type="PANTHER" id="PTHR36881">
    <property type="entry name" value="DERMOKINE"/>
    <property type="match status" value="1"/>
</dbReference>
<comment type="caution">
    <text evidence="2">The sequence shown here is derived from an EMBL/GenBank/DDBJ whole genome shotgun (WGS) entry which is preliminary data.</text>
</comment>